<evidence type="ECO:0000313" key="3">
    <source>
        <dbReference type="Proteomes" id="UP000813444"/>
    </source>
</evidence>
<feature type="compositionally biased region" description="Gly residues" evidence="1">
    <location>
        <begin position="59"/>
        <end position="69"/>
    </location>
</feature>
<reference evidence="2" key="1">
    <citation type="journal article" date="2021" name="Nat. Commun.">
        <title>Genetic determinants of endophytism in the Arabidopsis root mycobiome.</title>
        <authorList>
            <person name="Mesny F."/>
            <person name="Miyauchi S."/>
            <person name="Thiergart T."/>
            <person name="Pickel B."/>
            <person name="Atanasova L."/>
            <person name="Karlsson M."/>
            <person name="Huettel B."/>
            <person name="Barry K.W."/>
            <person name="Haridas S."/>
            <person name="Chen C."/>
            <person name="Bauer D."/>
            <person name="Andreopoulos W."/>
            <person name="Pangilinan J."/>
            <person name="LaButti K."/>
            <person name="Riley R."/>
            <person name="Lipzen A."/>
            <person name="Clum A."/>
            <person name="Drula E."/>
            <person name="Henrissat B."/>
            <person name="Kohler A."/>
            <person name="Grigoriev I.V."/>
            <person name="Martin F.M."/>
            <person name="Hacquard S."/>
        </authorList>
    </citation>
    <scope>NUCLEOTIDE SEQUENCE</scope>
    <source>
        <strain evidence="2">MPI-CAGE-CH-0235</strain>
    </source>
</reference>
<feature type="compositionally biased region" description="Basic and acidic residues" evidence="1">
    <location>
        <begin position="105"/>
        <end position="119"/>
    </location>
</feature>
<dbReference type="EMBL" id="JAGPNK010000003">
    <property type="protein sequence ID" value="KAH7324680.1"/>
    <property type="molecule type" value="Genomic_DNA"/>
</dbReference>
<feature type="region of interest" description="Disordered" evidence="1">
    <location>
        <begin position="54"/>
        <end position="119"/>
    </location>
</feature>
<evidence type="ECO:0000256" key="1">
    <source>
        <dbReference type="SAM" id="MobiDB-lite"/>
    </source>
</evidence>
<dbReference type="AlphaFoldDB" id="A0A8K0WVP8"/>
<name>A0A8K0WVP8_9HYPO</name>
<proteinExistence type="predicted"/>
<accession>A0A8K0WVP8</accession>
<evidence type="ECO:0000313" key="2">
    <source>
        <dbReference type="EMBL" id="KAH7324680.1"/>
    </source>
</evidence>
<sequence length="119" mass="11909">MSNSGDLSAMAKDGTTIPGDAGKYNIVPSVADKYQKAGDTDGGLGVSDLQKAADNAFSGSGGLGEGVTGTGDSLPDFTTSKHSGHGGKEDTSHRSGRGAVPASKVNREAKESDDPGRVL</sequence>
<protein>
    <submittedName>
        <fullName evidence="2">Uncharacterized protein</fullName>
    </submittedName>
</protein>
<dbReference type="OrthoDB" id="5416172at2759"/>
<feature type="region of interest" description="Disordered" evidence="1">
    <location>
        <begin position="1"/>
        <end position="24"/>
    </location>
</feature>
<dbReference type="Proteomes" id="UP000813444">
    <property type="component" value="Unassembled WGS sequence"/>
</dbReference>
<gene>
    <name evidence="2" type="ORF">B0I35DRAFT_509390</name>
</gene>
<organism evidence="2 3">
    <name type="scientific">Stachybotrys elegans</name>
    <dbReference type="NCBI Taxonomy" id="80388"/>
    <lineage>
        <taxon>Eukaryota</taxon>
        <taxon>Fungi</taxon>
        <taxon>Dikarya</taxon>
        <taxon>Ascomycota</taxon>
        <taxon>Pezizomycotina</taxon>
        <taxon>Sordariomycetes</taxon>
        <taxon>Hypocreomycetidae</taxon>
        <taxon>Hypocreales</taxon>
        <taxon>Stachybotryaceae</taxon>
        <taxon>Stachybotrys</taxon>
    </lineage>
</organism>
<comment type="caution">
    <text evidence="2">The sequence shown here is derived from an EMBL/GenBank/DDBJ whole genome shotgun (WGS) entry which is preliminary data.</text>
</comment>
<keyword evidence="3" id="KW-1185">Reference proteome</keyword>